<dbReference type="EMBL" id="CAJNOJ010000023">
    <property type="protein sequence ID" value="CAF0856022.1"/>
    <property type="molecule type" value="Genomic_DNA"/>
</dbReference>
<comment type="caution">
    <text evidence="2">The sequence shown here is derived from an EMBL/GenBank/DDBJ whole genome shotgun (WGS) entry which is preliminary data.</text>
</comment>
<organism evidence="2 3">
    <name type="scientific">Adineta ricciae</name>
    <name type="common">Rotifer</name>
    <dbReference type="NCBI Taxonomy" id="249248"/>
    <lineage>
        <taxon>Eukaryota</taxon>
        <taxon>Metazoa</taxon>
        <taxon>Spiralia</taxon>
        <taxon>Gnathifera</taxon>
        <taxon>Rotifera</taxon>
        <taxon>Eurotatoria</taxon>
        <taxon>Bdelloidea</taxon>
        <taxon>Adinetida</taxon>
        <taxon>Adinetidae</taxon>
        <taxon>Adineta</taxon>
    </lineage>
</organism>
<feature type="region of interest" description="Disordered" evidence="1">
    <location>
        <begin position="323"/>
        <end position="364"/>
    </location>
</feature>
<evidence type="ECO:0000313" key="2">
    <source>
        <dbReference type="EMBL" id="CAF0856022.1"/>
    </source>
</evidence>
<accession>A0A813WJX0</accession>
<proteinExistence type="predicted"/>
<feature type="compositionally biased region" description="Basic residues" evidence="1">
    <location>
        <begin position="346"/>
        <end position="364"/>
    </location>
</feature>
<dbReference type="Proteomes" id="UP000663852">
    <property type="component" value="Unassembled WGS sequence"/>
</dbReference>
<dbReference type="AlphaFoldDB" id="A0A813WJX0"/>
<sequence>MNCQPFDDEDHLYNDESRISQITVEEFLNIPLFPTTRLSFSSNVFENDCSTLPLPIDEFSLLNEDSVDSQESLSISADIENNVNRLLHSNEFNSEVIETDLTLKSFDATKEWIKEELNKSVLENIDRTISDRIMFVQIQPPKDIRRRYQSDGKRQIENSRSKPMAIKLPNLETCQLGSNQSFWLQLVLITSDNNPKGKVYIHPDKLEYHDDNSSEYDHGFVRVPLTASDIQSRVKELARISIIKSKLDAYTFELKPFVPIFGNNQLETYKNTSKKSVVATAKAFRDEYHLKSSQIACQLLIKYDNTWHTTNIVCVTDLMEEKNGQRSSNKASKRSVMVDDDEDQVHHRKSSKKQRIRNRSKILL</sequence>
<reference evidence="2" key="1">
    <citation type="submission" date="2021-02" db="EMBL/GenBank/DDBJ databases">
        <authorList>
            <person name="Nowell W R."/>
        </authorList>
    </citation>
    <scope>NUCLEOTIDE SEQUENCE</scope>
</reference>
<protein>
    <submittedName>
        <fullName evidence="2">Uncharacterized protein</fullName>
    </submittedName>
</protein>
<dbReference type="OrthoDB" id="10030473at2759"/>
<name>A0A813WJX0_ADIRI</name>
<evidence type="ECO:0000313" key="3">
    <source>
        <dbReference type="Proteomes" id="UP000663852"/>
    </source>
</evidence>
<gene>
    <name evidence="2" type="ORF">EDS130_LOCUS7560</name>
</gene>
<evidence type="ECO:0000256" key="1">
    <source>
        <dbReference type="SAM" id="MobiDB-lite"/>
    </source>
</evidence>